<keyword evidence="3" id="KW-0255">Endonuclease</keyword>
<proteinExistence type="predicted"/>
<dbReference type="InterPro" id="IPR036691">
    <property type="entry name" value="Endo/exonu/phosph_ase_sf"/>
</dbReference>
<feature type="region of interest" description="Disordered" evidence="1">
    <location>
        <begin position="1"/>
        <end position="70"/>
    </location>
</feature>
<dbReference type="InterPro" id="IPR005135">
    <property type="entry name" value="Endo/exonuclease/phosphatase"/>
</dbReference>
<evidence type="ECO:0000256" key="1">
    <source>
        <dbReference type="SAM" id="MobiDB-lite"/>
    </source>
</evidence>
<dbReference type="EMBL" id="JBHVBU010000037">
    <property type="protein sequence ID" value="MFE7964451.1"/>
    <property type="molecule type" value="Genomic_DNA"/>
</dbReference>
<organism evidence="3 4">
    <name type="scientific">Streptomyces cellulosae</name>
    <dbReference type="NCBI Taxonomy" id="1968"/>
    <lineage>
        <taxon>Bacteria</taxon>
        <taxon>Bacillati</taxon>
        <taxon>Actinomycetota</taxon>
        <taxon>Actinomycetes</taxon>
        <taxon>Kitasatosporales</taxon>
        <taxon>Streptomycetaceae</taxon>
        <taxon>Streptomyces</taxon>
    </lineage>
</organism>
<reference evidence="3 4" key="1">
    <citation type="submission" date="2024-09" db="EMBL/GenBank/DDBJ databases">
        <title>The Natural Products Discovery Center: Release of the First 8490 Sequenced Strains for Exploring Actinobacteria Biosynthetic Diversity.</title>
        <authorList>
            <person name="Kalkreuter E."/>
            <person name="Kautsar S.A."/>
            <person name="Yang D."/>
            <person name="Bader C.D."/>
            <person name="Teijaro C.N."/>
            <person name="Fluegel L."/>
            <person name="Davis C.M."/>
            <person name="Simpson J.R."/>
            <person name="Lauterbach L."/>
            <person name="Steele A.D."/>
            <person name="Gui C."/>
            <person name="Meng S."/>
            <person name="Li G."/>
            <person name="Viehrig K."/>
            <person name="Ye F."/>
            <person name="Su P."/>
            <person name="Kiefer A.F."/>
            <person name="Nichols A."/>
            <person name="Cepeda A.J."/>
            <person name="Yan W."/>
            <person name="Fan B."/>
            <person name="Jiang Y."/>
            <person name="Adhikari A."/>
            <person name="Zheng C.-J."/>
            <person name="Schuster L."/>
            <person name="Cowan T.M."/>
            <person name="Smanski M.J."/>
            <person name="Chevrette M.G."/>
            <person name="De Carvalho L.P.S."/>
            <person name="Shen B."/>
        </authorList>
    </citation>
    <scope>NUCLEOTIDE SEQUENCE [LARGE SCALE GENOMIC DNA]</scope>
    <source>
        <strain evidence="3 4">NPDC057399</strain>
    </source>
</reference>
<dbReference type="Pfam" id="PF03372">
    <property type="entry name" value="Exo_endo_phos"/>
    <property type="match status" value="1"/>
</dbReference>
<feature type="domain" description="Endonuclease/exonuclease/phosphatase" evidence="2">
    <location>
        <begin position="59"/>
        <end position="127"/>
    </location>
</feature>
<dbReference type="SUPFAM" id="SSF56219">
    <property type="entry name" value="DNase I-like"/>
    <property type="match status" value="1"/>
</dbReference>
<keyword evidence="3" id="KW-0378">Hydrolase</keyword>
<dbReference type="RefSeq" id="WP_337662787.1">
    <property type="nucleotide sequence ID" value="NZ_JBHVBU010000037.1"/>
</dbReference>
<dbReference type="Proteomes" id="UP001600650">
    <property type="component" value="Unassembled WGS sequence"/>
</dbReference>
<comment type="caution">
    <text evidence="3">The sequence shown here is derived from an EMBL/GenBank/DDBJ whole genome shotgun (WGS) entry which is preliminary data.</text>
</comment>
<evidence type="ECO:0000313" key="3">
    <source>
        <dbReference type="EMBL" id="MFE7964451.1"/>
    </source>
</evidence>
<gene>
    <name evidence="3" type="ORF">ACFU0X_15565</name>
</gene>
<keyword evidence="4" id="KW-1185">Reference proteome</keyword>
<evidence type="ECO:0000313" key="4">
    <source>
        <dbReference type="Proteomes" id="UP001600650"/>
    </source>
</evidence>
<dbReference type="Gene3D" id="3.60.10.10">
    <property type="entry name" value="Endonuclease/exonuclease/phosphatase"/>
    <property type="match status" value="1"/>
</dbReference>
<evidence type="ECO:0000259" key="2">
    <source>
        <dbReference type="Pfam" id="PF03372"/>
    </source>
</evidence>
<keyword evidence="3" id="KW-0540">Nuclease</keyword>
<protein>
    <submittedName>
        <fullName evidence="3">Endonuclease/exonuclease/phosphatase family protein</fullName>
    </submittedName>
</protein>
<feature type="compositionally biased region" description="Basic and acidic residues" evidence="1">
    <location>
        <begin position="30"/>
        <end position="39"/>
    </location>
</feature>
<name>A0ABW6JGE4_STRCE</name>
<accession>A0ABW6JGE4</accession>
<sequence length="136" mass="14571">MVPGPARHRPDAPRPPHRLRGPPSVGTGEPHGRLRDSRPRRGTAPPHDPHPVGGRPRSLLPGDFNDSADDRALRPFTSRFTSAQATAGAGFGFTWPSGFPVVRIDRILVDGVRATSARTLPAARSDHLPVAATITF</sequence>
<dbReference type="GO" id="GO:0004519">
    <property type="term" value="F:endonuclease activity"/>
    <property type="evidence" value="ECO:0007669"/>
    <property type="project" value="UniProtKB-KW"/>
</dbReference>